<evidence type="ECO:0000313" key="3">
    <source>
        <dbReference type="Proteomes" id="UP000271087"/>
    </source>
</evidence>
<dbReference type="Proteomes" id="UP000271087">
    <property type="component" value="Unassembled WGS sequence"/>
</dbReference>
<keyword evidence="1" id="KW-0812">Transmembrane</keyword>
<keyword evidence="3" id="KW-1185">Reference proteome</keyword>
<feature type="transmembrane region" description="Helical" evidence="1">
    <location>
        <begin position="18"/>
        <end position="38"/>
    </location>
</feature>
<reference evidence="2 3" key="2">
    <citation type="submission" date="2018-08" db="EMBL/GenBank/DDBJ databases">
        <authorList>
            <person name="Laetsch R D."/>
            <person name="Stevens L."/>
            <person name="Kumar S."/>
            <person name="Blaxter L. M."/>
        </authorList>
    </citation>
    <scope>NUCLEOTIDE SEQUENCE [LARGE SCALE GENOMIC DNA]</scope>
</reference>
<name>A0A182EBC3_ONCOC</name>
<dbReference type="AlphaFoldDB" id="A0A182EBC3"/>
<dbReference type="EMBL" id="UYRW01001403">
    <property type="protein sequence ID" value="VDK77118.1"/>
    <property type="molecule type" value="Genomic_DNA"/>
</dbReference>
<keyword evidence="1" id="KW-1133">Transmembrane helix</keyword>
<proteinExistence type="predicted"/>
<organism evidence="4">
    <name type="scientific">Onchocerca ochengi</name>
    <name type="common">Filarial nematode worm</name>
    <dbReference type="NCBI Taxonomy" id="42157"/>
    <lineage>
        <taxon>Eukaryota</taxon>
        <taxon>Metazoa</taxon>
        <taxon>Ecdysozoa</taxon>
        <taxon>Nematoda</taxon>
        <taxon>Chromadorea</taxon>
        <taxon>Rhabditida</taxon>
        <taxon>Spirurina</taxon>
        <taxon>Spiruromorpha</taxon>
        <taxon>Filarioidea</taxon>
        <taxon>Onchocercidae</taxon>
        <taxon>Onchocerca</taxon>
    </lineage>
</organism>
<sequence>MTGTNASYDQHSCDCDDLLQMISLLLPCLFLGIVANSLKFAEMISTRSTAAKDILLCGDIPATDVE</sequence>
<keyword evidence="1" id="KW-0472">Membrane</keyword>
<dbReference type="OrthoDB" id="5811720at2759"/>
<evidence type="ECO:0000256" key="1">
    <source>
        <dbReference type="SAM" id="Phobius"/>
    </source>
</evidence>
<accession>A0A182EBC3</accession>
<dbReference type="WBParaSite" id="nOo.2.0.1.t05356-RA">
    <property type="protein sequence ID" value="nOo.2.0.1.t05356-RA"/>
    <property type="gene ID" value="nOo.2.0.1.g05356"/>
</dbReference>
<evidence type="ECO:0000313" key="4">
    <source>
        <dbReference type="WBParaSite" id="nOo.2.0.1.t05356-RA"/>
    </source>
</evidence>
<reference evidence="4" key="1">
    <citation type="submission" date="2016-06" db="UniProtKB">
        <authorList>
            <consortium name="WormBaseParasite"/>
        </authorList>
    </citation>
    <scope>IDENTIFICATION</scope>
</reference>
<protein>
    <submittedName>
        <fullName evidence="4">Transmembrane protein</fullName>
    </submittedName>
</protein>
<evidence type="ECO:0000313" key="2">
    <source>
        <dbReference type="EMBL" id="VDK77118.1"/>
    </source>
</evidence>
<gene>
    <name evidence="2" type="ORF">NOO_LOCUS5356</name>
</gene>